<accession>A0A816QNQ4</accession>
<proteinExistence type="predicted"/>
<evidence type="ECO:0000259" key="1">
    <source>
        <dbReference type="Pfam" id="PF07734"/>
    </source>
</evidence>
<dbReference type="NCBIfam" id="TIGR01640">
    <property type="entry name" value="F_box_assoc_1"/>
    <property type="match status" value="1"/>
</dbReference>
<dbReference type="InterPro" id="IPR011043">
    <property type="entry name" value="Gal_Oxase/kelch_b-propeller"/>
</dbReference>
<dbReference type="InterPro" id="IPR050796">
    <property type="entry name" value="SCF_F-box_component"/>
</dbReference>
<dbReference type="Proteomes" id="UP001295469">
    <property type="component" value="Chromosome C06"/>
</dbReference>
<dbReference type="EMBL" id="HG994370">
    <property type="protein sequence ID" value="CAF2063942.1"/>
    <property type="molecule type" value="Genomic_DNA"/>
</dbReference>
<dbReference type="InterPro" id="IPR017451">
    <property type="entry name" value="F-box-assoc_interact_dom"/>
</dbReference>
<dbReference type="SUPFAM" id="SSF50965">
    <property type="entry name" value="Galactose oxidase, central domain"/>
    <property type="match status" value="1"/>
</dbReference>
<gene>
    <name evidence="2" type="ORF">DARMORV10_C06P45010.1</name>
</gene>
<sequence>MMMSDLPQELVGEKILTRVPITSLKAVRSTCKTWDAITKSWVVLGKAAAGPQQQFLTMNGKVYSLRFQEEFVDVAVKQVDLLNELEVSKLYHCDGLVLCVGKDNSELVLWNPYLCQTRWIGPRESFHITDRHAIAQPQNPEVGFEIYEIRSNSWRVLDEVNPEGSIDTHQRGVSVKGNTYFFAHRDIENHGRYGFGSREEVFLLCFDFTKERFGPRLPLPFDSFDGFNDDLVTLSSFLRGDDEQLAVLFGGYESGFFEIWVTLTVEPNRASWSRFLRMEPGPFSSYGFKLYSSLSSGGSFFVDEENKFAVLFELFGLKQNQDCSQGFCVWTRRLLQNLRQPGEALILEHQHRKAARPPLVCSYRPSLVQVKHPLETHVSSSQKETHVSLPAQRSSVSFYYKIQFENFRYTQLVPILTETECLIFTILQVKLRKLV</sequence>
<dbReference type="InterPro" id="IPR006527">
    <property type="entry name" value="F-box-assoc_dom_typ1"/>
</dbReference>
<name>A0A816QNQ4_BRANA</name>
<protein>
    <submittedName>
        <fullName evidence="2">(rape) hypothetical protein</fullName>
    </submittedName>
</protein>
<feature type="domain" description="F-box associated beta-propeller type 1" evidence="1">
    <location>
        <begin position="55"/>
        <end position="370"/>
    </location>
</feature>
<dbReference type="InterPro" id="IPR036047">
    <property type="entry name" value="F-box-like_dom_sf"/>
</dbReference>
<dbReference type="Pfam" id="PF07734">
    <property type="entry name" value="FBA_1"/>
    <property type="match status" value="1"/>
</dbReference>
<dbReference type="SUPFAM" id="SSF81383">
    <property type="entry name" value="F-box domain"/>
    <property type="match status" value="1"/>
</dbReference>
<organism evidence="2">
    <name type="scientific">Brassica napus</name>
    <name type="common">Rape</name>
    <dbReference type="NCBI Taxonomy" id="3708"/>
    <lineage>
        <taxon>Eukaryota</taxon>
        <taxon>Viridiplantae</taxon>
        <taxon>Streptophyta</taxon>
        <taxon>Embryophyta</taxon>
        <taxon>Tracheophyta</taxon>
        <taxon>Spermatophyta</taxon>
        <taxon>Magnoliopsida</taxon>
        <taxon>eudicotyledons</taxon>
        <taxon>Gunneridae</taxon>
        <taxon>Pentapetalae</taxon>
        <taxon>rosids</taxon>
        <taxon>malvids</taxon>
        <taxon>Brassicales</taxon>
        <taxon>Brassicaceae</taxon>
        <taxon>Brassiceae</taxon>
        <taxon>Brassica</taxon>
    </lineage>
</organism>
<evidence type="ECO:0000313" key="2">
    <source>
        <dbReference type="EMBL" id="CAF2063942.1"/>
    </source>
</evidence>
<dbReference type="PANTHER" id="PTHR31672:SF13">
    <property type="entry name" value="F-BOX PROTEIN CPR30-LIKE"/>
    <property type="match status" value="1"/>
</dbReference>
<reference evidence="2" key="1">
    <citation type="submission" date="2021-01" db="EMBL/GenBank/DDBJ databases">
        <authorList>
            <consortium name="Genoscope - CEA"/>
            <person name="William W."/>
        </authorList>
    </citation>
    <scope>NUCLEOTIDE SEQUENCE</scope>
</reference>
<dbReference type="PANTHER" id="PTHR31672">
    <property type="entry name" value="BNACNNG10540D PROTEIN"/>
    <property type="match status" value="1"/>
</dbReference>
<dbReference type="AlphaFoldDB" id="A0A816QNQ4"/>